<name>A0AAI9UQ52_9PEZI</name>
<keyword evidence="2" id="KW-1185">Reference proteome</keyword>
<proteinExistence type="predicted"/>
<comment type="caution">
    <text evidence="1">The sequence shown here is derived from an EMBL/GenBank/DDBJ whole genome shotgun (WGS) entry which is preliminary data.</text>
</comment>
<dbReference type="EMBL" id="MLGG01000008">
    <property type="protein sequence ID" value="KAK1462625.1"/>
    <property type="molecule type" value="Genomic_DNA"/>
</dbReference>
<evidence type="ECO:0000313" key="2">
    <source>
        <dbReference type="Proteomes" id="UP001239795"/>
    </source>
</evidence>
<reference evidence="1 2" key="1">
    <citation type="submission" date="2016-10" db="EMBL/GenBank/DDBJ databases">
        <title>The genome sequence of Colletotrichum fioriniae PJ7.</title>
        <authorList>
            <person name="Baroncelli R."/>
        </authorList>
    </citation>
    <scope>NUCLEOTIDE SEQUENCE [LARGE SCALE GENOMIC DNA]</scope>
    <source>
        <strain evidence="1">Col 31</strain>
    </source>
</reference>
<dbReference type="AlphaFoldDB" id="A0AAI9UQ52"/>
<gene>
    <name evidence="1" type="ORF">CMEL01_13736</name>
</gene>
<sequence length="70" mass="7750">IHTHWRSLLSGCLLPRLPRANPHSEEGHLPQQRPSLGNVVDLCCSLSTFLLLASSTRRLDVSDGPEGDYE</sequence>
<protein>
    <submittedName>
        <fullName evidence="1">Uncharacterized protein</fullName>
    </submittedName>
</protein>
<feature type="non-terminal residue" evidence="1">
    <location>
        <position position="1"/>
    </location>
</feature>
<dbReference type="Proteomes" id="UP001239795">
    <property type="component" value="Unassembled WGS sequence"/>
</dbReference>
<accession>A0AAI9UQ52</accession>
<evidence type="ECO:0000313" key="1">
    <source>
        <dbReference type="EMBL" id="KAK1462625.1"/>
    </source>
</evidence>
<organism evidence="1 2">
    <name type="scientific">Colletotrichum melonis</name>
    <dbReference type="NCBI Taxonomy" id="1209925"/>
    <lineage>
        <taxon>Eukaryota</taxon>
        <taxon>Fungi</taxon>
        <taxon>Dikarya</taxon>
        <taxon>Ascomycota</taxon>
        <taxon>Pezizomycotina</taxon>
        <taxon>Sordariomycetes</taxon>
        <taxon>Hypocreomycetidae</taxon>
        <taxon>Glomerellales</taxon>
        <taxon>Glomerellaceae</taxon>
        <taxon>Colletotrichum</taxon>
        <taxon>Colletotrichum acutatum species complex</taxon>
    </lineage>
</organism>